<keyword evidence="6" id="KW-0325">Glycoprotein</keyword>
<evidence type="ECO:0000256" key="1">
    <source>
        <dbReference type="ARBA" id="ARBA00004370"/>
    </source>
</evidence>
<dbReference type="InterPro" id="IPR002159">
    <property type="entry name" value="CD36_fam"/>
</dbReference>
<dbReference type="PANTHER" id="PTHR11923">
    <property type="entry name" value="SCAVENGER RECEPTOR CLASS B TYPE-1 SR-B1"/>
    <property type="match status" value="1"/>
</dbReference>
<organism evidence="8 9">
    <name type="scientific">Didymodactylos carnosus</name>
    <dbReference type="NCBI Taxonomy" id="1234261"/>
    <lineage>
        <taxon>Eukaryota</taxon>
        <taxon>Metazoa</taxon>
        <taxon>Spiralia</taxon>
        <taxon>Gnathifera</taxon>
        <taxon>Rotifera</taxon>
        <taxon>Eurotatoria</taxon>
        <taxon>Bdelloidea</taxon>
        <taxon>Philodinida</taxon>
        <taxon>Philodinidae</taxon>
        <taxon>Didymodactylos</taxon>
    </lineage>
</organism>
<dbReference type="Pfam" id="PF01130">
    <property type="entry name" value="CD36"/>
    <property type="match status" value="1"/>
</dbReference>
<evidence type="ECO:0000313" key="8">
    <source>
        <dbReference type="EMBL" id="CAF4444169.1"/>
    </source>
</evidence>
<keyword evidence="3" id="KW-0812">Transmembrane</keyword>
<evidence type="ECO:0000313" key="9">
    <source>
        <dbReference type="Proteomes" id="UP000682733"/>
    </source>
</evidence>
<evidence type="ECO:0000313" key="7">
    <source>
        <dbReference type="EMBL" id="CAF1623293.1"/>
    </source>
</evidence>
<dbReference type="EMBL" id="CAJNOK010056548">
    <property type="protein sequence ID" value="CAF1623293.1"/>
    <property type="molecule type" value="Genomic_DNA"/>
</dbReference>
<gene>
    <name evidence="7" type="ORF">OVA965_LOCUS43315</name>
    <name evidence="8" type="ORF">TMI583_LOCUS45523</name>
</gene>
<proteinExistence type="inferred from homology"/>
<evidence type="ECO:0000256" key="2">
    <source>
        <dbReference type="ARBA" id="ARBA00010532"/>
    </source>
</evidence>
<dbReference type="GO" id="GO:0005737">
    <property type="term" value="C:cytoplasm"/>
    <property type="evidence" value="ECO:0007669"/>
    <property type="project" value="TreeGrafter"/>
</dbReference>
<name>A0A8S2WCI7_9BILA</name>
<comment type="similarity">
    <text evidence="2">Belongs to the CD36 family.</text>
</comment>
<reference evidence="8" key="1">
    <citation type="submission" date="2021-02" db="EMBL/GenBank/DDBJ databases">
        <authorList>
            <person name="Nowell W R."/>
        </authorList>
    </citation>
    <scope>NUCLEOTIDE SEQUENCE</scope>
</reference>
<dbReference type="PANTHER" id="PTHR11923:SF51">
    <property type="entry name" value="LYSOSOME MEMBRANE PROTEIN 2"/>
    <property type="match status" value="1"/>
</dbReference>
<feature type="non-terminal residue" evidence="8">
    <location>
        <position position="70"/>
    </location>
</feature>
<dbReference type="GO" id="GO:0016020">
    <property type="term" value="C:membrane"/>
    <property type="evidence" value="ECO:0007669"/>
    <property type="project" value="UniProtKB-SubCell"/>
</dbReference>
<keyword evidence="5" id="KW-0472">Membrane</keyword>
<accession>A0A8S2WCI7</accession>
<dbReference type="AlphaFoldDB" id="A0A8S2WCI7"/>
<evidence type="ECO:0000256" key="5">
    <source>
        <dbReference type="ARBA" id="ARBA00023136"/>
    </source>
</evidence>
<keyword evidence="4" id="KW-1133">Transmembrane helix</keyword>
<comment type="caution">
    <text evidence="8">The sequence shown here is derived from an EMBL/GenBank/DDBJ whole genome shotgun (WGS) entry which is preliminary data.</text>
</comment>
<evidence type="ECO:0000256" key="4">
    <source>
        <dbReference type="ARBA" id="ARBA00022989"/>
    </source>
</evidence>
<sequence length="70" mass="8172">EVQYGAPPRMIEKGPYVYREQWNRSNIRYSDPDALSYIPITTLYFDRQQSVGPDDKYMTVLNIPLMVGLT</sequence>
<dbReference type="Proteomes" id="UP000677228">
    <property type="component" value="Unassembled WGS sequence"/>
</dbReference>
<dbReference type="GO" id="GO:0005044">
    <property type="term" value="F:scavenger receptor activity"/>
    <property type="evidence" value="ECO:0007669"/>
    <property type="project" value="TreeGrafter"/>
</dbReference>
<protein>
    <submittedName>
        <fullName evidence="8">Uncharacterized protein</fullName>
    </submittedName>
</protein>
<evidence type="ECO:0000256" key="3">
    <source>
        <dbReference type="ARBA" id="ARBA00022692"/>
    </source>
</evidence>
<dbReference type="EMBL" id="CAJOBA010081569">
    <property type="protein sequence ID" value="CAF4444169.1"/>
    <property type="molecule type" value="Genomic_DNA"/>
</dbReference>
<dbReference type="Proteomes" id="UP000682733">
    <property type="component" value="Unassembled WGS sequence"/>
</dbReference>
<evidence type="ECO:0000256" key="6">
    <source>
        <dbReference type="ARBA" id="ARBA00023180"/>
    </source>
</evidence>
<comment type="subcellular location">
    <subcellularLocation>
        <location evidence="1">Membrane</location>
    </subcellularLocation>
</comment>